<comment type="caution">
    <text evidence="6">The sequence shown here is derived from an EMBL/GenBank/DDBJ whole genome shotgun (WGS) entry which is preliminary data.</text>
</comment>
<keyword evidence="7" id="KW-1185">Reference proteome</keyword>
<dbReference type="Gene3D" id="3.90.1590.10">
    <property type="entry name" value="glutathione-dependent formaldehyde- activating enzyme (gfa)"/>
    <property type="match status" value="1"/>
</dbReference>
<dbReference type="Pfam" id="PF04828">
    <property type="entry name" value="GFA"/>
    <property type="match status" value="1"/>
</dbReference>
<gene>
    <name evidence="6" type="ORF">BC777_1124</name>
</gene>
<proteinExistence type="inferred from homology"/>
<evidence type="ECO:0000313" key="6">
    <source>
        <dbReference type="EMBL" id="PJI92279.1"/>
    </source>
</evidence>
<dbReference type="GO" id="GO:0016846">
    <property type="term" value="F:carbon-sulfur lyase activity"/>
    <property type="evidence" value="ECO:0007669"/>
    <property type="project" value="InterPro"/>
</dbReference>
<keyword evidence="3" id="KW-0862">Zinc</keyword>
<name>A0A2M8WMY2_9RHOB</name>
<evidence type="ECO:0000256" key="2">
    <source>
        <dbReference type="ARBA" id="ARBA00022723"/>
    </source>
</evidence>
<protein>
    <recommendedName>
        <fullName evidence="5">CENP-V/GFA domain-containing protein</fullName>
    </recommendedName>
</protein>
<accession>A0A2M8WMY2</accession>
<dbReference type="EMBL" id="PGTY01000001">
    <property type="protein sequence ID" value="PJI92279.1"/>
    <property type="molecule type" value="Genomic_DNA"/>
</dbReference>
<evidence type="ECO:0000313" key="7">
    <source>
        <dbReference type="Proteomes" id="UP000228531"/>
    </source>
</evidence>
<evidence type="ECO:0000259" key="5">
    <source>
        <dbReference type="PROSITE" id="PS51891"/>
    </source>
</evidence>
<comment type="similarity">
    <text evidence="1">Belongs to the Gfa family.</text>
</comment>
<reference evidence="6 7" key="1">
    <citation type="submission" date="2017-11" db="EMBL/GenBank/DDBJ databases">
        <title>Genomic Encyclopedia of Archaeal and Bacterial Type Strains, Phase II (KMG-II): From Individual Species to Whole Genera.</title>
        <authorList>
            <person name="Goeker M."/>
        </authorList>
    </citation>
    <scope>NUCLEOTIDE SEQUENCE [LARGE SCALE GENOMIC DNA]</scope>
    <source>
        <strain evidence="6 7">DSM 29128</strain>
    </source>
</reference>
<feature type="domain" description="CENP-V/GFA" evidence="5">
    <location>
        <begin position="7"/>
        <end position="120"/>
    </location>
</feature>
<dbReference type="RefSeq" id="WP_100367112.1">
    <property type="nucleotide sequence ID" value="NZ_PGTY01000001.1"/>
</dbReference>
<evidence type="ECO:0000256" key="4">
    <source>
        <dbReference type="ARBA" id="ARBA00023239"/>
    </source>
</evidence>
<sequence>MADAAPLQGACLCGACSFTATPATTSANVCHCGMCRRWTGGMYMAVYCGNSVTFANTDRLGSYKGSEWGERLFCKDCGTSLIWQMQDGSGSSVSIHAFDDPAQFTLTDQWFIDKKPDTYGLTNDTRSLTEAETLALFTPQDEG</sequence>
<dbReference type="InterPro" id="IPR006913">
    <property type="entry name" value="CENP-V/GFA"/>
</dbReference>
<evidence type="ECO:0000256" key="1">
    <source>
        <dbReference type="ARBA" id="ARBA00005495"/>
    </source>
</evidence>
<dbReference type="Proteomes" id="UP000228531">
    <property type="component" value="Unassembled WGS sequence"/>
</dbReference>
<dbReference type="AlphaFoldDB" id="A0A2M8WMY2"/>
<organism evidence="6 7">
    <name type="scientific">Yoonia maricola</name>
    <dbReference type="NCBI Taxonomy" id="420999"/>
    <lineage>
        <taxon>Bacteria</taxon>
        <taxon>Pseudomonadati</taxon>
        <taxon>Pseudomonadota</taxon>
        <taxon>Alphaproteobacteria</taxon>
        <taxon>Rhodobacterales</taxon>
        <taxon>Paracoccaceae</taxon>
        <taxon>Yoonia</taxon>
    </lineage>
</organism>
<dbReference type="GO" id="GO:0046872">
    <property type="term" value="F:metal ion binding"/>
    <property type="evidence" value="ECO:0007669"/>
    <property type="project" value="UniProtKB-KW"/>
</dbReference>
<dbReference type="OrthoDB" id="9807246at2"/>
<dbReference type="PANTHER" id="PTHR33337">
    <property type="entry name" value="GFA DOMAIN-CONTAINING PROTEIN"/>
    <property type="match status" value="1"/>
</dbReference>
<dbReference type="SUPFAM" id="SSF51316">
    <property type="entry name" value="Mss4-like"/>
    <property type="match status" value="1"/>
</dbReference>
<dbReference type="PROSITE" id="PS51891">
    <property type="entry name" value="CENP_V_GFA"/>
    <property type="match status" value="1"/>
</dbReference>
<keyword evidence="2" id="KW-0479">Metal-binding</keyword>
<dbReference type="PANTHER" id="PTHR33337:SF40">
    <property type="entry name" value="CENP-V_GFA DOMAIN-CONTAINING PROTEIN-RELATED"/>
    <property type="match status" value="1"/>
</dbReference>
<evidence type="ECO:0000256" key="3">
    <source>
        <dbReference type="ARBA" id="ARBA00022833"/>
    </source>
</evidence>
<dbReference type="InterPro" id="IPR011057">
    <property type="entry name" value="Mss4-like_sf"/>
</dbReference>
<keyword evidence="4" id="KW-0456">Lyase</keyword>